<evidence type="ECO:0000259" key="17">
    <source>
        <dbReference type="Pfam" id="PF00425"/>
    </source>
</evidence>
<keyword evidence="8 15" id="KW-0479">Metal-binding</keyword>
<evidence type="ECO:0000256" key="1">
    <source>
        <dbReference type="ARBA" id="ARBA00001946"/>
    </source>
</evidence>
<dbReference type="InterPro" id="IPR006805">
    <property type="entry name" value="Anth_synth_I_N"/>
</dbReference>
<comment type="function">
    <text evidence="13 15">Part of a heterotetrameric complex that catalyzes the two-step biosynthesis of anthranilate, an intermediate in the biosynthesis of L-tryptophan. In the first step, the glutamine-binding beta subunit (TrpG) of anthranilate synthase (AS) provides the glutamine amidotransferase activity which generates ammonia as a substrate that, along with chorismate, is used in the second step, catalyzed by the large alpha subunit of AS (TrpE) to produce anthranilate. In the absence of TrpG, TrpE can synthesize anthranilate directly from chorismate and high concentrations of ammonia.</text>
</comment>
<dbReference type="PANTHER" id="PTHR11236:SF48">
    <property type="entry name" value="ISOCHORISMATE SYNTHASE MENF"/>
    <property type="match status" value="1"/>
</dbReference>
<keyword evidence="11 15" id="KW-0057">Aromatic amino acid biosynthesis</keyword>
<dbReference type="GO" id="GO:0000162">
    <property type="term" value="P:L-tryptophan biosynthetic process"/>
    <property type="evidence" value="ECO:0007669"/>
    <property type="project" value="UniProtKB-UniPathway"/>
</dbReference>
<evidence type="ECO:0000313" key="19">
    <source>
        <dbReference type="EMBL" id="ADV61128.1"/>
    </source>
</evidence>
<dbReference type="InterPro" id="IPR015890">
    <property type="entry name" value="Chorismate_C"/>
</dbReference>
<evidence type="ECO:0000259" key="18">
    <source>
        <dbReference type="Pfam" id="PF04715"/>
    </source>
</evidence>
<evidence type="ECO:0000313" key="20">
    <source>
        <dbReference type="Proteomes" id="UP000008631"/>
    </source>
</evidence>
<dbReference type="KEGG" id="ipa:Isop_0535"/>
<proteinExistence type="inferred from homology"/>
<evidence type="ECO:0000256" key="15">
    <source>
        <dbReference type="RuleBase" id="RU364045"/>
    </source>
</evidence>
<evidence type="ECO:0000256" key="3">
    <source>
        <dbReference type="ARBA" id="ARBA00009562"/>
    </source>
</evidence>
<gene>
    <name evidence="15" type="primary">trpE</name>
    <name evidence="19" type="ordered locus">Isop_0535</name>
</gene>
<dbReference type="Proteomes" id="UP000008631">
    <property type="component" value="Chromosome"/>
</dbReference>
<evidence type="ECO:0000256" key="8">
    <source>
        <dbReference type="ARBA" id="ARBA00022723"/>
    </source>
</evidence>
<dbReference type="PRINTS" id="PR00095">
    <property type="entry name" value="ANTSNTHASEI"/>
</dbReference>
<evidence type="ECO:0000256" key="7">
    <source>
        <dbReference type="ARBA" id="ARBA00022605"/>
    </source>
</evidence>
<evidence type="ECO:0000256" key="9">
    <source>
        <dbReference type="ARBA" id="ARBA00022822"/>
    </source>
</evidence>
<protein>
    <recommendedName>
        <fullName evidence="6 15">Anthranilate synthase component 1</fullName>
        <ecNumber evidence="5 15">4.1.3.27</ecNumber>
    </recommendedName>
</protein>
<keyword evidence="10 15" id="KW-0460">Magnesium</keyword>
<keyword evidence="20" id="KW-1185">Reference proteome</keyword>
<keyword evidence="12 15" id="KW-0456">Lyase</keyword>
<comment type="similarity">
    <text evidence="3 15">Belongs to the anthranilate synthase component I family.</text>
</comment>
<dbReference type="AlphaFoldDB" id="E8QZK1"/>
<dbReference type="Gene3D" id="3.60.120.10">
    <property type="entry name" value="Anthranilate synthase"/>
    <property type="match status" value="1"/>
</dbReference>
<evidence type="ECO:0000256" key="14">
    <source>
        <dbReference type="ARBA" id="ARBA00047683"/>
    </source>
</evidence>
<dbReference type="SUPFAM" id="SSF56322">
    <property type="entry name" value="ADC synthase"/>
    <property type="match status" value="1"/>
</dbReference>
<dbReference type="InterPro" id="IPR005801">
    <property type="entry name" value="ADC_synthase"/>
</dbReference>
<dbReference type="EC" id="4.1.3.27" evidence="5 15"/>
<reference evidence="19 20" key="2">
    <citation type="journal article" date="2011" name="Stand. Genomic Sci.">
        <title>Complete genome sequence of Isosphaera pallida type strain (IS1B).</title>
        <authorList>
            <consortium name="US DOE Joint Genome Institute (JGI-PGF)"/>
            <person name="Goker M."/>
            <person name="Cleland D."/>
            <person name="Saunders E."/>
            <person name="Lapidus A."/>
            <person name="Nolan M."/>
            <person name="Lucas S."/>
            <person name="Hammon N."/>
            <person name="Deshpande S."/>
            <person name="Cheng J.F."/>
            <person name="Tapia R."/>
            <person name="Han C."/>
            <person name="Goodwin L."/>
            <person name="Pitluck S."/>
            <person name="Liolios K."/>
            <person name="Pagani I."/>
            <person name="Ivanova N."/>
            <person name="Mavromatis K."/>
            <person name="Pati A."/>
            <person name="Chen A."/>
            <person name="Palaniappan K."/>
            <person name="Land M."/>
            <person name="Hauser L."/>
            <person name="Chang Y.J."/>
            <person name="Jeffries C.D."/>
            <person name="Detter J.C."/>
            <person name="Beck B."/>
            <person name="Woyke T."/>
            <person name="Bristow J."/>
            <person name="Eisen J.A."/>
            <person name="Markowitz V."/>
            <person name="Hugenholtz P."/>
            <person name="Kyrpides N.C."/>
            <person name="Klenk H.P."/>
        </authorList>
    </citation>
    <scope>NUCLEOTIDE SEQUENCE [LARGE SCALE GENOMIC DNA]</scope>
    <source>
        <strain evidence="20">ATCC 43644 / DSM 9630 / IS1B</strain>
    </source>
</reference>
<organism evidence="19 20">
    <name type="scientific">Isosphaera pallida (strain ATCC 43644 / DSM 9630 / IS1B)</name>
    <dbReference type="NCBI Taxonomy" id="575540"/>
    <lineage>
        <taxon>Bacteria</taxon>
        <taxon>Pseudomonadati</taxon>
        <taxon>Planctomycetota</taxon>
        <taxon>Planctomycetia</taxon>
        <taxon>Isosphaerales</taxon>
        <taxon>Isosphaeraceae</taxon>
        <taxon>Isosphaera</taxon>
    </lineage>
</organism>
<evidence type="ECO:0000256" key="6">
    <source>
        <dbReference type="ARBA" id="ARBA00020653"/>
    </source>
</evidence>
<comment type="catalytic activity">
    <reaction evidence="14 15">
        <text>chorismate + L-glutamine = anthranilate + pyruvate + L-glutamate + H(+)</text>
        <dbReference type="Rhea" id="RHEA:21732"/>
        <dbReference type="ChEBI" id="CHEBI:15361"/>
        <dbReference type="ChEBI" id="CHEBI:15378"/>
        <dbReference type="ChEBI" id="CHEBI:16567"/>
        <dbReference type="ChEBI" id="CHEBI:29748"/>
        <dbReference type="ChEBI" id="CHEBI:29985"/>
        <dbReference type="ChEBI" id="CHEBI:58359"/>
        <dbReference type="EC" id="4.1.3.27"/>
    </reaction>
</comment>
<dbReference type="InParanoid" id="E8QZK1"/>
<dbReference type="HOGENOM" id="CLU_006493_9_3_0"/>
<reference key="1">
    <citation type="submission" date="2010-11" db="EMBL/GenBank/DDBJ databases">
        <title>The complete sequence of chromosome of Isophaera pallida ATCC 43644.</title>
        <authorList>
            <consortium name="US DOE Joint Genome Institute (JGI-PGF)"/>
            <person name="Lucas S."/>
            <person name="Copeland A."/>
            <person name="Lapidus A."/>
            <person name="Bruce D."/>
            <person name="Goodwin L."/>
            <person name="Pitluck S."/>
            <person name="Kyrpides N."/>
            <person name="Mavromatis K."/>
            <person name="Pagani I."/>
            <person name="Ivanova N."/>
            <person name="Saunders E."/>
            <person name="Brettin T."/>
            <person name="Detter J.C."/>
            <person name="Han C."/>
            <person name="Tapia R."/>
            <person name="Land M."/>
            <person name="Hauser L."/>
            <person name="Markowitz V."/>
            <person name="Cheng J.-F."/>
            <person name="Hugenholtz P."/>
            <person name="Woyke T."/>
            <person name="Wu D."/>
            <person name="Eisen J.A."/>
        </authorList>
    </citation>
    <scope>NUCLEOTIDE SEQUENCE</scope>
    <source>
        <strain>ATCC 43644</strain>
    </source>
</reference>
<dbReference type="Pfam" id="PF00425">
    <property type="entry name" value="Chorismate_bind"/>
    <property type="match status" value="1"/>
</dbReference>
<name>E8QZK1_ISOPI</name>
<evidence type="ECO:0000256" key="11">
    <source>
        <dbReference type="ARBA" id="ARBA00023141"/>
    </source>
</evidence>
<dbReference type="eggNOG" id="COG0147">
    <property type="taxonomic scope" value="Bacteria"/>
</dbReference>
<dbReference type="NCBIfam" id="TIGR00564">
    <property type="entry name" value="trpE_most"/>
    <property type="match status" value="1"/>
</dbReference>
<comment type="pathway">
    <text evidence="2 15">Amino-acid biosynthesis; L-tryptophan biosynthesis; L-tryptophan from chorismate: step 1/5.</text>
</comment>
<accession>E8QZK1</accession>
<sequence>MPGAFPCFAEFLDQVRSHRARCGPVARRLSGDGLTPVSAFARLATSPSPAFLFESVMSGEKMGRYSFIGMDPFLWFEAKGPRMIISSAQGVQHGFETADPLRVLERWVGIHAAFPLPGLPSFLGGAVGFAGYDTVRYVERLPHPPPDDRNLPDLAFGLYDQILVFDHIRKLMVVAVVARPRGLIEAAADPQATTERLERGEPPGMSSDSEWLEAYDRARDRLDRLIARLGASTPIDLGLTDLDLTPTPDPPYESNFDQAGYEAVVARCQDYIRAGDIFQVVPSQRFRLITECRSFDIYRALRVVNPSPFLFYLDHGSYQLIGSSPEIMMRVHQGRMTMRPLAGTRRRGATEEEDRRLERELLADPKERAEHVMLIDLGRNDVGRVARPATVRLDNVMHVERYSHVMHLSTDVYGELAEGLTAFDALRVSLPVGTVSGAPKIRAMEIIDELEPTRRGPYAGAVGYIDFNGDMDTCIALRTIVRHGRYADVQAGAGVVYDSDPTAEYQETLAKARGLFQAIKLAESFRVSGSPMATGASGDPTT</sequence>
<dbReference type="OrthoDB" id="9803598at2"/>
<dbReference type="RefSeq" id="WP_013563417.1">
    <property type="nucleotide sequence ID" value="NC_014962.1"/>
</dbReference>
<evidence type="ECO:0000256" key="16">
    <source>
        <dbReference type="SAM" id="MobiDB-lite"/>
    </source>
</evidence>
<dbReference type="GO" id="GO:0046872">
    <property type="term" value="F:metal ion binding"/>
    <property type="evidence" value="ECO:0007669"/>
    <property type="project" value="UniProtKB-KW"/>
</dbReference>
<evidence type="ECO:0000256" key="13">
    <source>
        <dbReference type="ARBA" id="ARBA00025634"/>
    </source>
</evidence>
<dbReference type="PANTHER" id="PTHR11236">
    <property type="entry name" value="AMINOBENZOATE/ANTHRANILATE SYNTHASE"/>
    <property type="match status" value="1"/>
</dbReference>
<dbReference type="STRING" id="575540.Isop_0535"/>
<dbReference type="UniPathway" id="UPA00035">
    <property type="reaction ID" value="UER00040"/>
</dbReference>
<evidence type="ECO:0000256" key="10">
    <source>
        <dbReference type="ARBA" id="ARBA00022842"/>
    </source>
</evidence>
<dbReference type="Pfam" id="PF04715">
    <property type="entry name" value="Anth_synt_I_N"/>
    <property type="match status" value="1"/>
</dbReference>
<feature type="region of interest" description="Disordered" evidence="16">
    <location>
        <begin position="189"/>
        <end position="209"/>
    </location>
</feature>
<feature type="domain" description="Anthranilate synthase component I N-terminal" evidence="18">
    <location>
        <begin position="32"/>
        <end position="170"/>
    </location>
</feature>
<evidence type="ECO:0000256" key="5">
    <source>
        <dbReference type="ARBA" id="ARBA00012266"/>
    </source>
</evidence>
<dbReference type="GO" id="GO:0004049">
    <property type="term" value="F:anthranilate synthase activity"/>
    <property type="evidence" value="ECO:0007669"/>
    <property type="project" value="UniProtKB-EC"/>
</dbReference>
<dbReference type="InterPro" id="IPR019999">
    <property type="entry name" value="Anth_synth_I-like"/>
</dbReference>
<evidence type="ECO:0000256" key="2">
    <source>
        <dbReference type="ARBA" id="ARBA00004873"/>
    </source>
</evidence>
<dbReference type="FunCoup" id="E8QZK1">
    <property type="interactions" value="331"/>
</dbReference>
<dbReference type="EMBL" id="CP002353">
    <property type="protein sequence ID" value="ADV61128.1"/>
    <property type="molecule type" value="Genomic_DNA"/>
</dbReference>
<keyword evidence="7 15" id="KW-0028">Amino-acid biosynthesis</keyword>
<comment type="subunit">
    <text evidence="4 15">Heterotetramer consisting of two non-identical subunits: a beta subunit (TrpG) and a large alpha subunit (TrpE).</text>
</comment>
<evidence type="ECO:0000256" key="12">
    <source>
        <dbReference type="ARBA" id="ARBA00023239"/>
    </source>
</evidence>
<comment type="cofactor">
    <cofactor evidence="1 15">
        <name>Mg(2+)</name>
        <dbReference type="ChEBI" id="CHEBI:18420"/>
    </cofactor>
</comment>
<keyword evidence="9 15" id="KW-0822">Tryptophan biosynthesis</keyword>
<feature type="domain" description="Chorismate-utilising enzyme C-terminal" evidence="17">
    <location>
        <begin position="258"/>
        <end position="511"/>
    </location>
</feature>
<evidence type="ECO:0000256" key="4">
    <source>
        <dbReference type="ARBA" id="ARBA00011575"/>
    </source>
</evidence>
<dbReference type="InterPro" id="IPR005256">
    <property type="entry name" value="Anth_synth_I_PabB"/>
</dbReference>